<dbReference type="Pfam" id="PF05226">
    <property type="entry name" value="CHASE2"/>
    <property type="match status" value="1"/>
</dbReference>
<comment type="caution">
    <text evidence="4">The sequence shown here is derived from an EMBL/GenBank/DDBJ whole genome shotgun (WGS) entry which is preliminary data.</text>
</comment>
<evidence type="ECO:0000313" key="4">
    <source>
        <dbReference type="EMBL" id="MUV15329.1"/>
    </source>
</evidence>
<keyword evidence="5" id="KW-1185">Reference proteome</keyword>
<evidence type="ECO:0000259" key="3">
    <source>
        <dbReference type="SMART" id="SM01080"/>
    </source>
</evidence>
<evidence type="ECO:0000313" key="5">
    <source>
        <dbReference type="Proteomes" id="UP000479692"/>
    </source>
</evidence>
<keyword evidence="2" id="KW-0472">Membrane</keyword>
<feature type="transmembrane region" description="Helical" evidence="2">
    <location>
        <begin position="403"/>
        <end position="431"/>
    </location>
</feature>
<feature type="region of interest" description="Disordered" evidence="1">
    <location>
        <begin position="603"/>
        <end position="626"/>
    </location>
</feature>
<dbReference type="EMBL" id="WOXT01000004">
    <property type="protein sequence ID" value="MUV15329.1"/>
    <property type="molecule type" value="Genomic_DNA"/>
</dbReference>
<gene>
    <name evidence="4" type="ORF">GN331_14075</name>
</gene>
<dbReference type="InterPro" id="IPR007890">
    <property type="entry name" value="CHASE2"/>
</dbReference>
<evidence type="ECO:0000256" key="2">
    <source>
        <dbReference type="SAM" id="Phobius"/>
    </source>
</evidence>
<feature type="transmembrane region" description="Helical" evidence="2">
    <location>
        <begin position="366"/>
        <end position="383"/>
    </location>
</feature>
<protein>
    <submittedName>
        <fullName evidence="4">CHASE2 domain-containing protein</fullName>
    </submittedName>
</protein>
<dbReference type="RefSeq" id="WP_156642898.1">
    <property type="nucleotide sequence ID" value="NZ_WOXT01000004.1"/>
</dbReference>
<feature type="transmembrane region" description="Helical" evidence="2">
    <location>
        <begin position="44"/>
        <end position="66"/>
    </location>
</feature>
<proteinExistence type="predicted"/>
<evidence type="ECO:0000256" key="1">
    <source>
        <dbReference type="SAM" id="MobiDB-lite"/>
    </source>
</evidence>
<reference evidence="4 5" key="1">
    <citation type="submission" date="2019-12" db="EMBL/GenBank/DDBJ databases">
        <authorList>
            <person name="Xu J."/>
        </authorList>
    </citation>
    <scope>NUCLEOTIDE SEQUENCE [LARGE SCALE GENOMIC DNA]</scope>
    <source>
        <strain evidence="4 5">HX-5-24</strain>
    </source>
</reference>
<sequence>MARRKRRSRTLLGVIDAVMATSAQKFIDGWGRLERAYKRPLAWLALRVRFVFYPLLALGAVLWLVYDWNGDRSLAAAENAVFDKVIKSRPIEPPASQRVIVVEIDDCSIAYFDQHGEGGWPWSRQRHADLLEALDLAGVKSVGYDVQFPDRSTKDPDGDGSLNTMAEGGEGRFIFAASRLHSDFDASVGATPASKFPGAFPLSRNARKPGPPLAVLFPYGEAMRTYSGLIDITRSEDGILRDVPLRLNAGGWGIPSLTLRLAAHDTGRAMASFPASVRINWRSDSRLRYASAADLITGKPVCREAKEALPKFDNAIALVGYTASGLNDAKPTPVDMQMPGVEIHAEAVAALVDNSAIWLPPASLKYFLAGILVVLTAFAFWRGEPATDIDSIFVATNLLLLALAYAGLTFFGVFFDIFASIGFVSLCFGLCRTYAGVQRGRAVGNADFLPEFDPDADRWMVFARVRFAVYPSLDEHAAIRRRREYRRRLRRFLYAGSDAVMLEGVVERKSWLHETLDDLMVLVWKGSTRAEAVQRARHDLGALYDHLNAHNDRLDDDGTVKVCVVTSELDDNADDSHRGERLRLREALGNALDRQEEWPLSREIPFMQSDVPRAGADACNTEPSND</sequence>
<dbReference type="SMART" id="SM01080">
    <property type="entry name" value="CHASE2"/>
    <property type="match status" value="1"/>
</dbReference>
<dbReference type="AlphaFoldDB" id="A0A7C9I709"/>
<name>A0A7C9I709_9GAMM</name>
<feature type="domain" description="CHASE2" evidence="3">
    <location>
        <begin position="74"/>
        <end position="380"/>
    </location>
</feature>
<dbReference type="Proteomes" id="UP000479692">
    <property type="component" value="Unassembled WGS sequence"/>
</dbReference>
<keyword evidence="2" id="KW-0812">Transmembrane</keyword>
<accession>A0A7C9I709</accession>
<keyword evidence="2" id="KW-1133">Transmembrane helix</keyword>
<organism evidence="4 5">
    <name type="scientific">Noviluteimonas gilva</name>
    <dbReference type="NCBI Taxonomy" id="2682097"/>
    <lineage>
        <taxon>Bacteria</taxon>
        <taxon>Pseudomonadati</taxon>
        <taxon>Pseudomonadota</taxon>
        <taxon>Gammaproteobacteria</taxon>
        <taxon>Lysobacterales</taxon>
        <taxon>Lysobacteraceae</taxon>
        <taxon>Noviluteimonas</taxon>
    </lineage>
</organism>